<reference evidence="4" key="2">
    <citation type="journal article" date="2017" name="Sci. Adv.">
        <title>A tail of two voltages: Proteomic comparison of the three electric organs of the electric eel.</title>
        <authorList>
            <person name="Traeger L.L."/>
            <person name="Sabat G."/>
            <person name="Barrett-Wilt G.A."/>
            <person name="Wells G.B."/>
            <person name="Sussman M.R."/>
        </authorList>
    </citation>
    <scope>NUCLEOTIDE SEQUENCE [LARGE SCALE GENOMIC DNA]</scope>
</reference>
<gene>
    <name evidence="3" type="primary">si:ch73-49p17.1</name>
</gene>
<dbReference type="OMA" id="CTHANIC"/>
<dbReference type="PANTHER" id="PTHR14987:SF3">
    <property type="entry name" value="LBH DOMAIN-CONTAINING PROTEIN 2"/>
    <property type="match status" value="1"/>
</dbReference>
<accession>A0A4W4EDF2</accession>
<dbReference type="PANTHER" id="PTHR14987">
    <property type="entry name" value="PROTEIN LBH-RELATED"/>
    <property type="match status" value="1"/>
</dbReference>
<dbReference type="Proteomes" id="UP000314983">
    <property type="component" value="Chromosome 11"/>
</dbReference>
<dbReference type="GeneTree" id="ENSGT00940000168728"/>
<evidence type="ECO:0000313" key="3">
    <source>
        <dbReference type="Ensembl" id="ENSEEEP00000009297.1"/>
    </source>
</evidence>
<keyword evidence="4" id="KW-1185">Reference proteome</keyword>
<dbReference type="InterPro" id="IPR042945">
    <property type="entry name" value="LBH_dom_prot"/>
</dbReference>
<reference evidence="3" key="4">
    <citation type="submission" date="2025-08" db="UniProtKB">
        <authorList>
            <consortium name="Ensembl"/>
        </authorList>
    </citation>
    <scope>IDENTIFICATION</scope>
</reference>
<reference evidence="3" key="3">
    <citation type="submission" date="2020-05" db="EMBL/GenBank/DDBJ databases">
        <title>Electrophorus electricus (electric eel) genome, fEleEle1, primary haplotype.</title>
        <authorList>
            <person name="Myers G."/>
            <person name="Meyer A."/>
            <person name="Fedrigo O."/>
            <person name="Formenti G."/>
            <person name="Rhie A."/>
            <person name="Tracey A."/>
            <person name="Sims Y."/>
            <person name="Jarvis E.D."/>
        </authorList>
    </citation>
    <scope>NUCLEOTIDE SEQUENCE [LARGE SCALE GENOMIC DNA]</scope>
</reference>
<dbReference type="Pfam" id="PF15317">
    <property type="entry name" value="Lbh"/>
    <property type="match status" value="1"/>
</dbReference>
<dbReference type="Ensembl" id="ENSEEET00000009415.2">
    <property type="protein sequence ID" value="ENSEEEP00000009297.1"/>
    <property type="gene ID" value="ENSEEEG00000004773.2"/>
</dbReference>
<dbReference type="InterPro" id="IPR038990">
    <property type="entry name" value="LBH_dom"/>
</dbReference>
<dbReference type="AlphaFoldDB" id="A0A4W4EDF2"/>
<protein>
    <recommendedName>
        <fullName evidence="2">LBH domain-containing protein</fullName>
    </recommendedName>
</protein>
<proteinExistence type="predicted"/>
<feature type="domain" description="LBH" evidence="2">
    <location>
        <begin position="4"/>
        <end position="73"/>
    </location>
</feature>
<feature type="region of interest" description="Disordered" evidence="1">
    <location>
        <begin position="1"/>
        <end position="21"/>
    </location>
</feature>
<organism evidence="3 4">
    <name type="scientific">Electrophorus electricus</name>
    <name type="common">Electric eel</name>
    <name type="synonym">Gymnotus electricus</name>
    <dbReference type="NCBI Taxonomy" id="8005"/>
    <lineage>
        <taxon>Eukaryota</taxon>
        <taxon>Metazoa</taxon>
        <taxon>Chordata</taxon>
        <taxon>Craniata</taxon>
        <taxon>Vertebrata</taxon>
        <taxon>Euteleostomi</taxon>
        <taxon>Actinopterygii</taxon>
        <taxon>Neopterygii</taxon>
        <taxon>Teleostei</taxon>
        <taxon>Ostariophysi</taxon>
        <taxon>Gymnotiformes</taxon>
        <taxon>Gymnotoidei</taxon>
        <taxon>Gymnotidae</taxon>
        <taxon>Electrophorus</taxon>
    </lineage>
</organism>
<reference evidence="3" key="5">
    <citation type="submission" date="2025-09" db="UniProtKB">
        <authorList>
            <consortium name="Ensembl"/>
        </authorList>
    </citation>
    <scope>IDENTIFICATION</scope>
</reference>
<evidence type="ECO:0000256" key="1">
    <source>
        <dbReference type="SAM" id="MobiDB-lite"/>
    </source>
</evidence>
<evidence type="ECO:0000259" key="2">
    <source>
        <dbReference type="Pfam" id="PF15317"/>
    </source>
</evidence>
<name>A0A4W4EDF2_ELEEL</name>
<reference evidence="4" key="1">
    <citation type="journal article" date="2014" name="Science">
        <title>Nonhuman genetics. Genomic basis for the convergent evolution of electric organs.</title>
        <authorList>
            <person name="Gallant J.R."/>
            <person name="Traeger L.L."/>
            <person name="Volkening J.D."/>
            <person name="Moffett H."/>
            <person name="Chen P.H."/>
            <person name="Novina C.D."/>
            <person name="Phillips G.N.Jr."/>
            <person name="Anand R."/>
            <person name="Wells G.B."/>
            <person name="Pinch M."/>
            <person name="Guth R."/>
            <person name="Unguez G.A."/>
            <person name="Albert J.S."/>
            <person name="Zakon H.H."/>
            <person name="Samanta M.P."/>
            <person name="Sussman M.R."/>
        </authorList>
    </citation>
    <scope>NUCLEOTIDE SEQUENCE [LARGE SCALE GENOMIC DNA]</scope>
</reference>
<evidence type="ECO:0000313" key="4">
    <source>
        <dbReference type="Proteomes" id="UP000314983"/>
    </source>
</evidence>
<sequence length="107" mass="11732">MTDIITTPEHTRDDLTMGGASEDEGISCQIFPDIHEHYPKLSKHLPSIVVEPSEGDVESGELRWPPDDLRTTDTTSCTHANICSGDITKDAKPTHVTCECKNKGVLN</sequence>